<dbReference type="PATRIC" id="fig|45073.5.peg.2617"/>
<dbReference type="EC" id="1.1.1.95" evidence="5"/>
<dbReference type="InterPro" id="IPR006139">
    <property type="entry name" value="D-isomer_2_OHA_DH_cat_dom"/>
</dbReference>
<dbReference type="Pfam" id="PF02826">
    <property type="entry name" value="2-Hacid_dh_C"/>
    <property type="match status" value="1"/>
</dbReference>
<evidence type="ECO:0000256" key="2">
    <source>
        <dbReference type="ARBA" id="ARBA00005216"/>
    </source>
</evidence>
<dbReference type="PANTHER" id="PTHR42938">
    <property type="entry name" value="FORMATE DEHYDROGENASE 1"/>
    <property type="match status" value="1"/>
</dbReference>
<evidence type="ECO:0000313" key="15">
    <source>
        <dbReference type="Proteomes" id="UP000054618"/>
    </source>
</evidence>
<keyword evidence="15" id="KW-1185">Reference proteome</keyword>
<dbReference type="Gene3D" id="3.30.70.260">
    <property type="match status" value="1"/>
</dbReference>
<evidence type="ECO:0000256" key="12">
    <source>
        <dbReference type="RuleBase" id="RU003719"/>
    </source>
</evidence>
<accession>A0A0W0XQ44</accession>
<dbReference type="InterPro" id="IPR029753">
    <property type="entry name" value="D-isomer_DH_CS"/>
</dbReference>
<dbReference type="GO" id="GO:0004617">
    <property type="term" value="F:phosphoglycerate dehydrogenase activity"/>
    <property type="evidence" value="ECO:0007669"/>
    <property type="project" value="UniProtKB-EC"/>
</dbReference>
<evidence type="ECO:0000256" key="3">
    <source>
        <dbReference type="ARBA" id="ARBA00005854"/>
    </source>
</evidence>
<dbReference type="CDD" id="cd12174">
    <property type="entry name" value="PGDH_like_3"/>
    <property type="match status" value="1"/>
</dbReference>
<dbReference type="UniPathway" id="UPA00135">
    <property type="reaction ID" value="UER00196"/>
</dbReference>
<comment type="catalytic activity">
    <reaction evidence="11">
        <text>(2R)-3-phosphoglycerate + NAD(+) = 3-phosphooxypyruvate + NADH + H(+)</text>
        <dbReference type="Rhea" id="RHEA:12641"/>
        <dbReference type="ChEBI" id="CHEBI:15378"/>
        <dbReference type="ChEBI" id="CHEBI:18110"/>
        <dbReference type="ChEBI" id="CHEBI:57540"/>
        <dbReference type="ChEBI" id="CHEBI:57945"/>
        <dbReference type="ChEBI" id="CHEBI:58272"/>
        <dbReference type="EC" id="1.1.1.95"/>
    </reaction>
</comment>
<dbReference type="InterPro" id="IPR029752">
    <property type="entry name" value="D-isomer_DH_CS1"/>
</dbReference>
<dbReference type="OrthoDB" id="9805416at2"/>
<comment type="catalytic activity">
    <reaction evidence="10">
        <text>(R)-2-hydroxyglutarate + NAD(+) = 2-oxoglutarate + NADH + H(+)</text>
        <dbReference type="Rhea" id="RHEA:49612"/>
        <dbReference type="ChEBI" id="CHEBI:15378"/>
        <dbReference type="ChEBI" id="CHEBI:15801"/>
        <dbReference type="ChEBI" id="CHEBI:16810"/>
        <dbReference type="ChEBI" id="CHEBI:57540"/>
        <dbReference type="ChEBI" id="CHEBI:57945"/>
        <dbReference type="EC" id="1.1.1.399"/>
    </reaction>
</comment>
<dbReference type="InterPro" id="IPR006140">
    <property type="entry name" value="D-isomer_DH_NAD-bd"/>
</dbReference>
<evidence type="ECO:0000256" key="7">
    <source>
        <dbReference type="ARBA" id="ARBA00023002"/>
    </source>
</evidence>
<sequence length="393" mass="43206">MYSIQIIDNISSKGLELFNKERYELGKDFNNPDAMLVRSSKLHDYQFSEQLKAVGRAGIGTDNIPVDKLTKLGIPVFFAPGANSNAVKELVLAALLISYRNLEQSHSFLSSLANDRQSDMHQEIESRKKQFVGREIYGKALGVVGLGNIGVKVANAALALGMKVIAYDPFITVNNALALMPGVGIVRSLPELLGAADIVTLHVPLMSNTTYLINESNIHLFKKSAMLMNFSREKVVCEQAILKQLNDDLLMSYVTDFPTVELANHPRVLCFPHLGASTVEAEENSASMVVQSVTHYLEQGIIENAVNFPPTVMPSLGQTGIQRILIINRNIKGIIAEVTNVLSTDGYNIEQMVNTSMGEIAVNLIDVSCQNCEDRPLHTKIQAIEDVIKVRII</sequence>
<evidence type="ECO:0000256" key="4">
    <source>
        <dbReference type="ARBA" id="ARBA00013001"/>
    </source>
</evidence>
<comment type="caution">
    <text evidence="14">The sequence shown here is derived from an EMBL/GenBank/DDBJ whole genome shotgun (WGS) entry which is preliminary data.</text>
</comment>
<dbReference type="Pfam" id="PF00389">
    <property type="entry name" value="2-Hacid_dh"/>
    <property type="match status" value="1"/>
</dbReference>
<gene>
    <name evidence="14" type="ORF">Lqui_2475</name>
</gene>
<evidence type="ECO:0000259" key="13">
    <source>
        <dbReference type="PROSITE" id="PS51671"/>
    </source>
</evidence>
<dbReference type="EC" id="1.1.1.399" evidence="4"/>
<evidence type="ECO:0000256" key="6">
    <source>
        <dbReference type="ARBA" id="ARBA00021582"/>
    </source>
</evidence>
<dbReference type="PROSITE" id="PS51671">
    <property type="entry name" value="ACT"/>
    <property type="match status" value="1"/>
</dbReference>
<evidence type="ECO:0000256" key="1">
    <source>
        <dbReference type="ARBA" id="ARBA00003800"/>
    </source>
</evidence>
<dbReference type="SUPFAM" id="SSF52283">
    <property type="entry name" value="Formate/glycerate dehydrogenase catalytic domain-like"/>
    <property type="match status" value="1"/>
</dbReference>
<dbReference type="PROSITE" id="PS00065">
    <property type="entry name" value="D_2_HYDROXYACID_DH_1"/>
    <property type="match status" value="1"/>
</dbReference>
<dbReference type="InterPro" id="IPR002912">
    <property type="entry name" value="ACT_dom"/>
</dbReference>
<organism evidence="14 15">
    <name type="scientific">Legionella quinlivanii</name>
    <dbReference type="NCBI Taxonomy" id="45073"/>
    <lineage>
        <taxon>Bacteria</taxon>
        <taxon>Pseudomonadati</taxon>
        <taxon>Pseudomonadota</taxon>
        <taxon>Gammaproteobacteria</taxon>
        <taxon>Legionellales</taxon>
        <taxon>Legionellaceae</taxon>
        <taxon>Legionella</taxon>
    </lineage>
</organism>
<feature type="domain" description="ACT" evidence="13">
    <location>
        <begin position="323"/>
        <end position="393"/>
    </location>
</feature>
<dbReference type="EMBL" id="LNYS01000022">
    <property type="protein sequence ID" value="KTD46550.1"/>
    <property type="molecule type" value="Genomic_DNA"/>
</dbReference>
<dbReference type="AlphaFoldDB" id="A0A0W0XQ44"/>
<dbReference type="SUPFAM" id="SSF55021">
    <property type="entry name" value="ACT-like"/>
    <property type="match status" value="1"/>
</dbReference>
<evidence type="ECO:0000256" key="5">
    <source>
        <dbReference type="ARBA" id="ARBA00013143"/>
    </source>
</evidence>
<dbReference type="InterPro" id="IPR045865">
    <property type="entry name" value="ACT-like_dom_sf"/>
</dbReference>
<keyword evidence="8" id="KW-0520">NAD</keyword>
<evidence type="ECO:0000256" key="9">
    <source>
        <dbReference type="ARBA" id="ARBA00030455"/>
    </source>
</evidence>
<comment type="function">
    <text evidence="1">Catalyzes the reversible oxidation of 3-phospho-D-glycerate to 3-phosphonooxypyruvate, the first step of the phosphorylated L-serine biosynthesis pathway. Also catalyzes the reversible oxidation of 2-hydroxyglutarate to 2-oxoglutarate.</text>
</comment>
<dbReference type="PANTHER" id="PTHR42938:SF47">
    <property type="entry name" value="HYDROXYPYRUVATE REDUCTASE"/>
    <property type="match status" value="1"/>
</dbReference>
<dbReference type="STRING" id="45073.Lqui_2475"/>
<name>A0A0W0XQ44_9GAMM</name>
<reference evidence="14 15" key="1">
    <citation type="submission" date="2015-11" db="EMBL/GenBank/DDBJ databases">
        <title>Genomic analysis of 38 Legionella species identifies large and diverse effector repertoires.</title>
        <authorList>
            <person name="Burstein D."/>
            <person name="Amaro F."/>
            <person name="Zusman T."/>
            <person name="Lifshitz Z."/>
            <person name="Cohen O."/>
            <person name="Gilbert J.A."/>
            <person name="Pupko T."/>
            <person name="Shuman H.A."/>
            <person name="Segal G."/>
        </authorList>
    </citation>
    <scope>NUCLEOTIDE SEQUENCE [LARGE SCALE GENOMIC DNA]</scope>
    <source>
        <strain evidence="14 15">CDC#1442-AUS-E</strain>
    </source>
</reference>
<comment type="pathway">
    <text evidence="2">Amino-acid biosynthesis; L-serine biosynthesis; L-serine from 3-phospho-D-glycerate: step 1/3.</text>
</comment>
<protein>
    <recommendedName>
        <fullName evidence="6">D-3-phosphoglycerate dehydrogenase</fullName>
        <ecNumber evidence="4">1.1.1.399</ecNumber>
        <ecNumber evidence="5">1.1.1.95</ecNumber>
    </recommendedName>
    <alternativeName>
        <fullName evidence="9">2-oxoglutarate reductase</fullName>
    </alternativeName>
</protein>
<evidence type="ECO:0000256" key="10">
    <source>
        <dbReference type="ARBA" id="ARBA00048126"/>
    </source>
</evidence>
<dbReference type="GO" id="GO:0051287">
    <property type="term" value="F:NAD binding"/>
    <property type="evidence" value="ECO:0007669"/>
    <property type="project" value="InterPro"/>
</dbReference>
<dbReference type="SUPFAM" id="SSF51735">
    <property type="entry name" value="NAD(P)-binding Rossmann-fold domains"/>
    <property type="match status" value="1"/>
</dbReference>
<evidence type="ECO:0000256" key="11">
    <source>
        <dbReference type="ARBA" id="ARBA00048731"/>
    </source>
</evidence>
<proteinExistence type="inferred from homology"/>
<evidence type="ECO:0000256" key="8">
    <source>
        <dbReference type="ARBA" id="ARBA00023027"/>
    </source>
</evidence>
<dbReference type="RefSeq" id="WP_058508556.1">
    <property type="nucleotide sequence ID" value="NZ_CAAAIK010000008.1"/>
</dbReference>
<dbReference type="Gene3D" id="3.40.50.720">
    <property type="entry name" value="NAD(P)-binding Rossmann-like Domain"/>
    <property type="match status" value="2"/>
</dbReference>
<dbReference type="InterPro" id="IPR036291">
    <property type="entry name" value="NAD(P)-bd_dom_sf"/>
</dbReference>
<evidence type="ECO:0000313" key="14">
    <source>
        <dbReference type="EMBL" id="KTD46550.1"/>
    </source>
</evidence>
<dbReference type="Proteomes" id="UP000054618">
    <property type="component" value="Unassembled WGS sequence"/>
</dbReference>
<keyword evidence="7 12" id="KW-0560">Oxidoreductase</keyword>
<dbReference type="PROSITE" id="PS00670">
    <property type="entry name" value="D_2_HYDROXYACID_DH_2"/>
    <property type="match status" value="1"/>
</dbReference>
<comment type="similarity">
    <text evidence="3 12">Belongs to the D-isomer specific 2-hydroxyacid dehydrogenase family.</text>
</comment>